<dbReference type="CDD" id="cd17502">
    <property type="entry name" value="MFS_Azr1_MDR_like"/>
    <property type="match status" value="1"/>
</dbReference>
<dbReference type="Gene3D" id="1.20.1250.20">
    <property type="entry name" value="MFS general substrate transporter like domains"/>
    <property type="match status" value="1"/>
</dbReference>
<sequence length="582" mass="62162">MATVTMTEEHTHRESFSEKTMTNGSANENTNDSASDSKDAIDEKQTDAAPRSPKNDSPPAHEYPGALSLTAILVAVYLAIFLVALDRTIIATAIPRITDDFHALGDIAWYGSAYLLTSCSFQLTFGRLFTFYSPKWIFLAAIVIFEVGSAICGAAPNSTAFIVGRAIAGMGSCGIFSGTIVIITDAVPLQKRPMMTGLMGSLFGISSVVAPLMGGAFTDRVTWRWCFYINLPIGAVTLLIISLILKASPPPHPSPAKTMKERLDQLDPFGTLAFLPGIVCLILALQWGGTTYAWSNGRIIALFVLFGVLMIAFVFVQRWKQETASVPPRLAKMRSIGAGFWFSLCVGGSMMLFVYYLPIWFQAIKGASAVKSGIMNIPLVLALVLGSIIAGAMVSKIGYFTPFMILGSTVMSIGAGLLTTFTTTTNHPMWIGYQVVLGLGIGLGMQQSSVAAQTILERKDVPTGAALMMLAQSLGGAIFLAVAQTVFDNNLVSHVQKSIHGQHGQNIAQLVLQAGATGIRGLVSPADLQPVLVAYNSAITKTFYVGLGLACASIIGALLMEWKSVKRGDKENKPAPPKDEEA</sequence>
<dbReference type="SUPFAM" id="SSF103473">
    <property type="entry name" value="MFS general substrate transporter"/>
    <property type="match status" value="1"/>
</dbReference>
<dbReference type="GO" id="GO:0022857">
    <property type="term" value="F:transmembrane transporter activity"/>
    <property type="evidence" value="ECO:0007669"/>
    <property type="project" value="InterPro"/>
</dbReference>
<feature type="transmembrane region" description="Helical" evidence="6">
    <location>
        <begin position="399"/>
        <end position="421"/>
    </location>
</feature>
<organism evidence="8 9">
    <name type="scientific">Talaromyces islandicus</name>
    <name type="common">Penicillium islandicum</name>
    <dbReference type="NCBI Taxonomy" id="28573"/>
    <lineage>
        <taxon>Eukaryota</taxon>
        <taxon>Fungi</taxon>
        <taxon>Dikarya</taxon>
        <taxon>Ascomycota</taxon>
        <taxon>Pezizomycotina</taxon>
        <taxon>Eurotiomycetes</taxon>
        <taxon>Eurotiomycetidae</taxon>
        <taxon>Eurotiales</taxon>
        <taxon>Trichocomaceae</taxon>
        <taxon>Talaromyces</taxon>
        <taxon>Talaromyces sect. Islandici</taxon>
    </lineage>
</organism>
<evidence type="ECO:0000256" key="5">
    <source>
        <dbReference type="SAM" id="MobiDB-lite"/>
    </source>
</evidence>
<keyword evidence="9" id="KW-1185">Reference proteome</keyword>
<dbReference type="InterPro" id="IPR011701">
    <property type="entry name" value="MFS"/>
</dbReference>
<reference evidence="8 9" key="1">
    <citation type="submission" date="2015-04" db="EMBL/GenBank/DDBJ databases">
        <authorList>
            <person name="Syromyatnikov M.Y."/>
            <person name="Popov V.N."/>
        </authorList>
    </citation>
    <scope>NUCLEOTIDE SEQUENCE [LARGE SCALE GENOMIC DNA]</scope>
    <source>
        <strain evidence="8">WF-38-12</strain>
    </source>
</reference>
<dbReference type="EMBL" id="CVMT01000002">
    <property type="protein sequence ID" value="CRG86134.1"/>
    <property type="molecule type" value="Genomic_DNA"/>
</dbReference>
<dbReference type="PANTHER" id="PTHR23501:SF201">
    <property type="entry name" value="MFS AFLATOXIN EFFLUX PUMP"/>
    <property type="match status" value="1"/>
</dbReference>
<feature type="transmembrane region" description="Helical" evidence="6">
    <location>
        <begin position="222"/>
        <end position="245"/>
    </location>
</feature>
<accession>A0A0U1LRW9</accession>
<dbReference type="InterPro" id="IPR020846">
    <property type="entry name" value="MFS_dom"/>
</dbReference>
<feature type="transmembrane region" description="Helical" evidence="6">
    <location>
        <begin position="466"/>
        <end position="487"/>
    </location>
</feature>
<dbReference type="PROSITE" id="PS50850">
    <property type="entry name" value="MFS"/>
    <property type="match status" value="1"/>
</dbReference>
<evidence type="ECO:0000256" key="6">
    <source>
        <dbReference type="SAM" id="Phobius"/>
    </source>
</evidence>
<dbReference type="Pfam" id="PF07690">
    <property type="entry name" value="MFS_1"/>
    <property type="match status" value="1"/>
</dbReference>
<feature type="transmembrane region" description="Helical" evidence="6">
    <location>
        <begin position="136"/>
        <end position="156"/>
    </location>
</feature>
<evidence type="ECO:0000313" key="9">
    <source>
        <dbReference type="Proteomes" id="UP000054383"/>
    </source>
</evidence>
<dbReference type="Gene3D" id="1.20.1720.10">
    <property type="entry name" value="Multidrug resistance protein D"/>
    <property type="match status" value="1"/>
</dbReference>
<feature type="transmembrane region" description="Helical" evidence="6">
    <location>
        <begin position="162"/>
        <end position="183"/>
    </location>
</feature>
<feature type="transmembrane region" description="Helical" evidence="6">
    <location>
        <begin position="338"/>
        <end position="361"/>
    </location>
</feature>
<feature type="transmembrane region" description="Helical" evidence="6">
    <location>
        <begin position="427"/>
        <end position="445"/>
    </location>
</feature>
<feature type="region of interest" description="Disordered" evidence="5">
    <location>
        <begin position="1"/>
        <end position="60"/>
    </location>
</feature>
<comment type="subcellular location">
    <subcellularLocation>
        <location evidence="1">Membrane</location>
        <topology evidence="1">Multi-pass membrane protein</topology>
    </subcellularLocation>
</comment>
<feature type="transmembrane region" description="Helical" evidence="6">
    <location>
        <begin position="63"/>
        <end position="85"/>
    </location>
</feature>
<dbReference type="GO" id="GO:0005886">
    <property type="term" value="C:plasma membrane"/>
    <property type="evidence" value="ECO:0007669"/>
    <property type="project" value="TreeGrafter"/>
</dbReference>
<evidence type="ECO:0000256" key="4">
    <source>
        <dbReference type="ARBA" id="ARBA00023136"/>
    </source>
</evidence>
<gene>
    <name evidence="8" type="ORF">PISL3812_03137</name>
</gene>
<feature type="transmembrane region" description="Helical" evidence="6">
    <location>
        <begin position="266"/>
        <end position="287"/>
    </location>
</feature>
<evidence type="ECO:0000313" key="8">
    <source>
        <dbReference type="EMBL" id="CRG86134.1"/>
    </source>
</evidence>
<proteinExistence type="predicted"/>
<dbReference type="InterPro" id="IPR036259">
    <property type="entry name" value="MFS_trans_sf"/>
</dbReference>
<keyword evidence="2 6" id="KW-0812">Transmembrane</keyword>
<evidence type="ECO:0000256" key="3">
    <source>
        <dbReference type="ARBA" id="ARBA00022989"/>
    </source>
</evidence>
<protein>
    <submittedName>
        <fullName evidence="8">Putative HC-toxin efflux carrier TOXA</fullName>
    </submittedName>
</protein>
<evidence type="ECO:0000259" key="7">
    <source>
        <dbReference type="PROSITE" id="PS50850"/>
    </source>
</evidence>
<evidence type="ECO:0000256" key="1">
    <source>
        <dbReference type="ARBA" id="ARBA00004141"/>
    </source>
</evidence>
<dbReference type="FunFam" id="1.20.1250.20:FF:000196">
    <property type="entry name" value="MFS toxin efflux pump (AflT)"/>
    <property type="match status" value="1"/>
</dbReference>
<dbReference type="Proteomes" id="UP000054383">
    <property type="component" value="Unassembled WGS sequence"/>
</dbReference>
<feature type="transmembrane region" description="Helical" evidence="6">
    <location>
        <begin position="299"/>
        <end position="317"/>
    </location>
</feature>
<feature type="compositionally biased region" description="Basic and acidic residues" evidence="5">
    <location>
        <begin position="7"/>
        <end position="17"/>
    </location>
</feature>
<dbReference type="AlphaFoldDB" id="A0A0U1LRW9"/>
<feature type="compositionally biased region" description="Polar residues" evidence="5">
    <location>
        <begin position="18"/>
        <end position="34"/>
    </location>
</feature>
<feature type="transmembrane region" description="Helical" evidence="6">
    <location>
        <begin position="195"/>
        <end position="216"/>
    </location>
</feature>
<dbReference type="OMA" id="RVAGQQM"/>
<feature type="transmembrane region" description="Helical" evidence="6">
    <location>
        <begin position="542"/>
        <end position="560"/>
    </location>
</feature>
<dbReference type="FunFam" id="1.20.1720.10:FF:000012">
    <property type="entry name" value="MFS toxin efflux pump (AflT)"/>
    <property type="match status" value="1"/>
</dbReference>
<feature type="domain" description="Major facilitator superfamily (MFS) profile" evidence="7">
    <location>
        <begin position="72"/>
        <end position="565"/>
    </location>
</feature>
<feature type="compositionally biased region" description="Basic and acidic residues" evidence="5">
    <location>
        <begin position="35"/>
        <end position="46"/>
    </location>
</feature>
<evidence type="ECO:0000256" key="2">
    <source>
        <dbReference type="ARBA" id="ARBA00022692"/>
    </source>
</evidence>
<keyword evidence="3 6" id="KW-1133">Transmembrane helix</keyword>
<dbReference type="PANTHER" id="PTHR23501">
    <property type="entry name" value="MAJOR FACILITATOR SUPERFAMILY"/>
    <property type="match status" value="1"/>
</dbReference>
<keyword evidence="4 6" id="KW-0472">Membrane</keyword>
<dbReference type="OrthoDB" id="10021397at2759"/>
<feature type="transmembrane region" description="Helical" evidence="6">
    <location>
        <begin position="373"/>
        <end position="392"/>
    </location>
</feature>
<name>A0A0U1LRW9_TALIS</name>